<dbReference type="Gene3D" id="1.10.510.10">
    <property type="entry name" value="Transferase(Phosphotransferase) domain 1"/>
    <property type="match status" value="1"/>
</dbReference>
<feature type="domain" description="Protein kinase" evidence="4">
    <location>
        <begin position="192"/>
        <end position="483"/>
    </location>
</feature>
<evidence type="ECO:0000256" key="1">
    <source>
        <dbReference type="SAM" id="MobiDB-lite"/>
    </source>
</evidence>
<dbReference type="PROSITE" id="PS00108">
    <property type="entry name" value="PROTEIN_KINASE_ST"/>
    <property type="match status" value="1"/>
</dbReference>
<comment type="caution">
    <text evidence="5">The sequence shown here is derived from an EMBL/GenBank/DDBJ whole genome shotgun (WGS) entry which is preliminary data.</text>
</comment>
<dbReference type="PANTHER" id="PTHR48055:SF22">
    <property type="entry name" value="LEUCINE-RICH REPEAT RECEPTOR-LIKE SERINE_THREONINE_TYROSINE-PROTEIN KINASE SOBIR1"/>
    <property type="match status" value="1"/>
</dbReference>
<proteinExistence type="predicted"/>
<dbReference type="Gene3D" id="3.30.200.20">
    <property type="entry name" value="Phosphorylase Kinase, domain 1"/>
    <property type="match status" value="1"/>
</dbReference>
<dbReference type="CDD" id="cd14066">
    <property type="entry name" value="STKc_IRAK"/>
    <property type="match status" value="1"/>
</dbReference>
<dbReference type="PANTHER" id="PTHR48055">
    <property type="entry name" value="LEUCINE-RICH REPEAT RECEPTOR PROTEIN KINASE EMS1"/>
    <property type="match status" value="1"/>
</dbReference>
<evidence type="ECO:0000259" key="4">
    <source>
        <dbReference type="PROSITE" id="PS50011"/>
    </source>
</evidence>
<dbReference type="SUPFAM" id="SSF56112">
    <property type="entry name" value="Protein kinase-like (PK-like)"/>
    <property type="match status" value="1"/>
</dbReference>
<accession>A0ABR2M3A0</accession>
<dbReference type="EMBL" id="JBBWWR010000013">
    <property type="protein sequence ID" value="KAK8956309.1"/>
    <property type="molecule type" value="Genomic_DNA"/>
</dbReference>
<feature type="region of interest" description="Disordered" evidence="1">
    <location>
        <begin position="40"/>
        <end position="63"/>
    </location>
</feature>
<dbReference type="InterPro" id="IPR000719">
    <property type="entry name" value="Prot_kinase_dom"/>
</dbReference>
<feature type="compositionally biased region" description="Low complexity" evidence="1">
    <location>
        <begin position="99"/>
        <end position="115"/>
    </location>
</feature>
<organism evidence="5 6">
    <name type="scientific">Platanthera guangdongensis</name>
    <dbReference type="NCBI Taxonomy" id="2320717"/>
    <lineage>
        <taxon>Eukaryota</taxon>
        <taxon>Viridiplantae</taxon>
        <taxon>Streptophyta</taxon>
        <taxon>Embryophyta</taxon>
        <taxon>Tracheophyta</taxon>
        <taxon>Spermatophyta</taxon>
        <taxon>Magnoliopsida</taxon>
        <taxon>Liliopsida</taxon>
        <taxon>Asparagales</taxon>
        <taxon>Orchidaceae</taxon>
        <taxon>Orchidoideae</taxon>
        <taxon>Orchideae</taxon>
        <taxon>Orchidinae</taxon>
        <taxon>Platanthera</taxon>
    </lineage>
</organism>
<feature type="chain" id="PRO_5046817055" evidence="3">
    <location>
        <begin position="31"/>
        <end position="489"/>
    </location>
</feature>
<keyword evidence="3" id="KW-0732">Signal</keyword>
<evidence type="ECO:0000256" key="2">
    <source>
        <dbReference type="SAM" id="Phobius"/>
    </source>
</evidence>
<gene>
    <name evidence="5" type="primary">SOBIR1</name>
    <name evidence="5" type="ORF">KSP40_PGU001310</name>
</gene>
<dbReference type="PROSITE" id="PS50011">
    <property type="entry name" value="PROTEIN_KINASE_DOM"/>
    <property type="match status" value="1"/>
</dbReference>
<dbReference type="Pfam" id="PF00069">
    <property type="entry name" value="Pkinase"/>
    <property type="match status" value="1"/>
</dbReference>
<keyword evidence="2" id="KW-1133">Transmembrane helix</keyword>
<dbReference type="SMART" id="SM00220">
    <property type="entry name" value="S_TKc"/>
    <property type="match status" value="1"/>
</dbReference>
<protein>
    <submittedName>
        <fullName evidence="5">Leucine-rich repeat receptor-like serine/threonine/tyrosine-protein kinase SOBIR1</fullName>
    </submittedName>
</protein>
<keyword evidence="6" id="KW-1185">Reference proteome</keyword>
<dbReference type="InterPro" id="IPR011009">
    <property type="entry name" value="Kinase-like_dom_sf"/>
</dbReference>
<feature type="signal peptide" evidence="3">
    <location>
        <begin position="1"/>
        <end position="30"/>
    </location>
</feature>
<feature type="region of interest" description="Disordered" evidence="1">
    <location>
        <begin position="99"/>
        <end position="122"/>
    </location>
</feature>
<keyword evidence="2" id="KW-0812">Transmembrane</keyword>
<reference evidence="5 6" key="1">
    <citation type="journal article" date="2022" name="Nat. Plants">
        <title>Genomes of leafy and leafless Platanthera orchids illuminate the evolution of mycoheterotrophy.</title>
        <authorList>
            <person name="Li M.H."/>
            <person name="Liu K.W."/>
            <person name="Li Z."/>
            <person name="Lu H.C."/>
            <person name="Ye Q.L."/>
            <person name="Zhang D."/>
            <person name="Wang J.Y."/>
            <person name="Li Y.F."/>
            <person name="Zhong Z.M."/>
            <person name="Liu X."/>
            <person name="Yu X."/>
            <person name="Liu D.K."/>
            <person name="Tu X.D."/>
            <person name="Liu B."/>
            <person name="Hao Y."/>
            <person name="Liao X.Y."/>
            <person name="Jiang Y.T."/>
            <person name="Sun W.H."/>
            <person name="Chen J."/>
            <person name="Chen Y.Q."/>
            <person name="Ai Y."/>
            <person name="Zhai J.W."/>
            <person name="Wu S.S."/>
            <person name="Zhou Z."/>
            <person name="Hsiao Y.Y."/>
            <person name="Wu W.L."/>
            <person name="Chen Y.Y."/>
            <person name="Lin Y.F."/>
            <person name="Hsu J.L."/>
            <person name="Li C.Y."/>
            <person name="Wang Z.W."/>
            <person name="Zhao X."/>
            <person name="Zhong W.Y."/>
            <person name="Ma X.K."/>
            <person name="Ma L."/>
            <person name="Huang J."/>
            <person name="Chen G.Z."/>
            <person name="Huang M.Z."/>
            <person name="Huang L."/>
            <person name="Peng D.H."/>
            <person name="Luo Y.B."/>
            <person name="Zou S.Q."/>
            <person name="Chen S.P."/>
            <person name="Lan S."/>
            <person name="Tsai W.C."/>
            <person name="Van de Peer Y."/>
            <person name="Liu Z.J."/>
        </authorList>
    </citation>
    <scope>NUCLEOTIDE SEQUENCE [LARGE SCALE GENOMIC DNA]</scope>
    <source>
        <strain evidence="5">Lor288</strain>
    </source>
</reference>
<evidence type="ECO:0000313" key="6">
    <source>
        <dbReference type="Proteomes" id="UP001412067"/>
    </source>
</evidence>
<dbReference type="InterPro" id="IPR008271">
    <property type="entry name" value="Ser/Thr_kinase_AS"/>
</dbReference>
<evidence type="ECO:0000256" key="3">
    <source>
        <dbReference type="SAM" id="SignalP"/>
    </source>
</evidence>
<dbReference type="Proteomes" id="UP001412067">
    <property type="component" value="Unassembled WGS sequence"/>
</dbReference>
<name>A0ABR2M3A0_9ASPA</name>
<evidence type="ECO:0000313" key="5">
    <source>
        <dbReference type="EMBL" id="KAK8956309.1"/>
    </source>
</evidence>
<keyword evidence="2" id="KW-0472">Membrane</keyword>
<sequence>MSGSSTAAVAAAFVPFFVFLLILTAGATDADTLHRVISRARLPRPGPGPGPDPDHSNPPCLSSGGSCKSRASFGLSGKSGVVRDKILSFSILAENGARAPEPSAASKSPSPTAFSRNPRQHRKSKRKFRNWIIGFVVGSISGLVSGLVFSTLFRLVVNCIGGRYRTRDGTQLFSRVLKNKDELNFLEKDNGVDDLEVIGRGASGEVYRKEIKTSGGVKAIAIKKIRTHATDGDQPMSEQESRLLNKWMGQIRSEIKTVGRIRHRNLIPLLAHVFRRDCHYLVYEYMKNGSLHDVLRDSAEGSRELDWPARLRIALGIAAGLEHLHIHHKPHIVHRDLKPGNVLLDDNMEARISDFGLAKEIPDANTHMTTGNVAGTIGYIAPEYYQTMKYTTKSDIFSFGVILAVMVMGRFPSDSFFQETEEMSLVKWMRNQLSAGNASACFDEKIAGRGQDDQLELALKVACFCSADLPNDRPSCKEVRVMLAQIGSG</sequence>
<feature type="transmembrane region" description="Helical" evidence="2">
    <location>
        <begin position="131"/>
        <end position="157"/>
    </location>
</feature>
<dbReference type="InterPro" id="IPR051564">
    <property type="entry name" value="LRR_receptor-like_kinase"/>
</dbReference>